<gene>
    <name evidence="2" type="ORF">BT96DRAFT_991850</name>
</gene>
<reference evidence="2" key="1">
    <citation type="journal article" date="2019" name="Environ. Microbiol.">
        <title>Fungal ecological strategies reflected in gene transcription - a case study of two litter decomposers.</title>
        <authorList>
            <person name="Barbi F."/>
            <person name="Kohler A."/>
            <person name="Barry K."/>
            <person name="Baskaran P."/>
            <person name="Daum C."/>
            <person name="Fauchery L."/>
            <person name="Ihrmark K."/>
            <person name="Kuo A."/>
            <person name="LaButti K."/>
            <person name="Lipzen A."/>
            <person name="Morin E."/>
            <person name="Grigoriev I.V."/>
            <person name="Henrissat B."/>
            <person name="Lindahl B."/>
            <person name="Martin F."/>
        </authorList>
    </citation>
    <scope>NUCLEOTIDE SEQUENCE</scope>
    <source>
        <strain evidence="2">JB14</strain>
    </source>
</reference>
<dbReference type="EMBL" id="ML769443">
    <property type="protein sequence ID" value="KAE9401686.1"/>
    <property type="molecule type" value="Genomic_DNA"/>
</dbReference>
<evidence type="ECO:0000313" key="2">
    <source>
        <dbReference type="EMBL" id="KAE9401686.1"/>
    </source>
</evidence>
<protein>
    <submittedName>
        <fullName evidence="2">Uncharacterized protein</fullName>
    </submittedName>
</protein>
<name>A0A6A4HU34_9AGAR</name>
<evidence type="ECO:0000313" key="3">
    <source>
        <dbReference type="Proteomes" id="UP000799118"/>
    </source>
</evidence>
<feature type="region of interest" description="Disordered" evidence="1">
    <location>
        <begin position="45"/>
        <end position="69"/>
    </location>
</feature>
<accession>A0A6A4HU34</accession>
<dbReference type="OrthoDB" id="2639744at2759"/>
<proteinExistence type="predicted"/>
<dbReference type="Proteomes" id="UP000799118">
    <property type="component" value="Unassembled WGS sequence"/>
</dbReference>
<organism evidence="2 3">
    <name type="scientific">Gymnopus androsaceus JB14</name>
    <dbReference type="NCBI Taxonomy" id="1447944"/>
    <lineage>
        <taxon>Eukaryota</taxon>
        <taxon>Fungi</taxon>
        <taxon>Dikarya</taxon>
        <taxon>Basidiomycota</taxon>
        <taxon>Agaricomycotina</taxon>
        <taxon>Agaricomycetes</taxon>
        <taxon>Agaricomycetidae</taxon>
        <taxon>Agaricales</taxon>
        <taxon>Marasmiineae</taxon>
        <taxon>Omphalotaceae</taxon>
        <taxon>Gymnopus</taxon>
    </lineage>
</organism>
<keyword evidence="3" id="KW-1185">Reference proteome</keyword>
<evidence type="ECO:0000256" key="1">
    <source>
        <dbReference type="SAM" id="MobiDB-lite"/>
    </source>
</evidence>
<sequence>MSTQPYKNNHNLTLRALHNIPPSSLHPHSGLPLPLHPHLLTRPCSQNPSLLHPNSTLDSASSTGIAPLRPTSSKATNYMVVPQRVPRQLVKSVTDIASPLVFRRKGHKEPGVRLSNCLGFAVPELEYMNDRPFKNFVYREITIHIEWPGYIHYGQRMQLGAEKDLSRADILTMVTQIIQNFIHQTKKHELKCEPTQEHWRLERTDIRRLYITRLIHRGGSYWQPEILCSVFDA</sequence>
<dbReference type="AlphaFoldDB" id="A0A6A4HU34"/>